<name>A0A5C5ZG55_9BACT</name>
<dbReference type="InterPro" id="IPR017871">
    <property type="entry name" value="ABC_transporter-like_CS"/>
</dbReference>
<dbReference type="GO" id="GO:0016020">
    <property type="term" value="C:membrane"/>
    <property type="evidence" value="ECO:0007669"/>
    <property type="project" value="InterPro"/>
</dbReference>
<dbReference type="GO" id="GO:0140359">
    <property type="term" value="F:ABC-type transporter activity"/>
    <property type="evidence" value="ECO:0007669"/>
    <property type="project" value="InterPro"/>
</dbReference>
<feature type="region of interest" description="Disordered" evidence="5">
    <location>
        <begin position="42"/>
        <end position="74"/>
    </location>
</feature>
<evidence type="ECO:0000259" key="6">
    <source>
        <dbReference type="PROSITE" id="PS50893"/>
    </source>
</evidence>
<feature type="domain" description="ABC transporter" evidence="6">
    <location>
        <begin position="65"/>
        <end position="285"/>
    </location>
</feature>
<dbReference type="Proteomes" id="UP000316213">
    <property type="component" value="Unassembled WGS sequence"/>
</dbReference>
<dbReference type="PROSITE" id="PS00211">
    <property type="entry name" value="ABC_TRANSPORTER_1"/>
    <property type="match status" value="1"/>
</dbReference>
<dbReference type="Gene3D" id="3.40.50.300">
    <property type="entry name" value="P-loop containing nucleotide triphosphate hydrolases"/>
    <property type="match status" value="1"/>
</dbReference>
<dbReference type="GO" id="GO:0016887">
    <property type="term" value="F:ATP hydrolysis activity"/>
    <property type="evidence" value="ECO:0007669"/>
    <property type="project" value="InterPro"/>
</dbReference>
<sequence length="458" mass="50114">MPSPAIIVENLSKKFRIGTSGGPGYHRLSEMLTGLPRYAYNQLRPPRPESCKPTALAAGSSQPTANSQPPTAPQSPDFWALKDVSFEVQPGEVVGIIGRNGAGKSTLLKILSRITEPTSGRFGVRGRVASLLEVGTGFHPELTGRENIYVSGITLGMTRSEIKKRFDEIVDFSGVEKFLDTPVKHYSSGMQVRLGFAVAAHLESEILIIDEVLAVGDAEFQKRCISKMGDVASGGRTVLFVTHMLDAVRRMCSTALVLDRGTAIPFGSMIDKALEFYGGVGGLEGLSTNVNADELSKHVNPWFTPLSFKWTDSDGTPVPPVVRKDQQSLIVVRGRIAEVSSDFTVGYMISSSDGQVLYWSCFTDMNEDEWPQWRTGDWILTSPVPTHFLNEGVYRIELVIKSPGRDWICRPGLNSPQLCVEIKGGLSESCRWTSRRSGFMAPVLPWQASLQTGENGDL</sequence>
<evidence type="ECO:0000313" key="8">
    <source>
        <dbReference type="Proteomes" id="UP000316213"/>
    </source>
</evidence>
<dbReference type="InterPro" id="IPR015860">
    <property type="entry name" value="ABC_transpr_TagH-like"/>
</dbReference>
<dbReference type="PANTHER" id="PTHR46743">
    <property type="entry name" value="TEICHOIC ACIDS EXPORT ATP-BINDING PROTEIN TAGH"/>
    <property type="match status" value="1"/>
</dbReference>
<dbReference type="SMART" id="SM00382">
    <property type="entry name" value="AAA"/>
    <property type="match status" value="1"/>
</dbReference>
<evidence type="ECO:0000256" key="2">
    <source>
        <dbReference type="ARBA" id="ARBA00022448"/>
    </source>
</evidence>
<dbReference type="Pfam" id="PF00005">
    <property type="entry name" value="ABC_tran"/>
    <property type="match status" value="1"/>
</dbReference>
<proteinExistence type="inferred from homology"/>
<gene>
    <name evidence="7" type="primary">tagH_3</name>
    <name evidence="7" type="ORF">Pla100_62200</name>
</gene>
<organism evidence="7 8">
    <name type="scientific">Neorhodopirellula pilleata</name>
    <dbReference type="NCBI Taxonomy" id="2714738"/>
    <lineage>
        <taxon>Bacteria</taxon>
        <taxon>Pseudomonadati</taxon>
        <taxon>Planctomycetota</taxon>
        <taxon>Planctomycetia</taxon>
        <taxon>Pirellulales</taxon>
        <taxon>Pirellulaceae</taxon>
        <taxon>Neorhodopirellula</taxon>
    </lineage>
</organism>
<dbReference type="PANTHER" id="PTHR46743:SF2">
    <property type="entry name" value="TEICHOIC ACIDS EXPORT ATP-BINDING PROTEIN TAGH"/>
    <property type="match status" value="1"/>
</dbReference>
<comment type="similarity">
    <text evidence="1">Belongs to the ABC transporter superfamily.</text>
</comment>
<dbReference type="GO" id="GO:0005524">
    <property type="term" value="F:ATP binding"/>
    <property type="evidence" value="ECO:0007669"/>
    <property type="project" value="UniProtKB-KW"/>
</dbReference>
<dbReference type="EMBL" id="SJPM01000043">
    <property type="protein sequence ID" value="TWT86095.1"/>
    <property type="molecule type" value="Genomic_DNA"/>
</dbReference>
<dbReference type="CDD" id="cd03220">
    <property type="entry name" value="ABC_KpsT_Wzt"/>
    <property type="match status" value="1"/>
</dbReference>
<evidence type="ECO:0000256" key="3">
    <source>
        <dbReference type="ARBA" id="ARBA00022741"/>
    </source>
</evidence>
<keyword evidence="3" id="KW-0547">Nucleotide-binding</keyword>
<evidence type="ECO:0000313" key="7">
    <source>
        <dbReference type="EMBL" id="TWT86095.1"/>
    </source>
</evidence>
<evidence type="ECO:0000256" key="4">
    <source>
        <dbReference type="ARBA" id="ARBA00022840"/>
    </source>
</evidence>
<evidence type="ECO:0000256" key="1">
    <source>
        <dbReference type="ARBA" id="ARBA00005417"/>
    </source>
</evidence>
<dbReference type="InterPro" id="IPR027417">
    <property type="entry name" value="P-loop_NTPase"/>
</dbReference>
<dbReference type="SUPFAM" id="SSF52540">
    <property type="entry name" value="P-loop containing nucleoside triphosphate hydrolases"/>
    <property type="match status" value="1"/>
</dbReference>
<keyword evidence="2" id="KW-0813">Transport</keyword>
<accession>A0A5C5ZG55</accession>
<keyword evidence="4 7" id="KW-0067">ATP-binding</keyword>
<comment type="caution">
    <text evidence="7">The sequence shown here is derived from an EMBL/GenBank/DDBJ whole genome shotgun (WGS) entry which is preliminary data.</text>
</comment>
<keyword evidence="8" id="KW-1185">Reference proteome</keyword>
<protein>
    <submittedName>
        <fullName evidence="7">Teichoic acids export ATP-binding protein TagH</fullName>
    </submittedName>
</protein>
<feature type="compositionally biased region" description="Polar residues" evidence="5">
    <location>
        <begin position="59"/>
        <end position="69"/>
    </location>
</feature>
<dbReference type="PROSITE" id="PS50893">
    <property type="entry name" value="ABC_TRANSPORTER_2"/>
    <property type="match status" value="1"/>
</dbReference>
<dbReference type="InterPro" id="IPR050683">
    <property type="entry name" value="Bact_Polysacc_Export_ATP-bd"/>
</dbReference>
<dbReference type="AlphaFoldDB" id="A0A5C5ZG55"/>
<evidence type="ECO:0000256" key="5">
    <source>
        <dbReference type="SAM" id="MobiDB-lite"/>
    </source>
</evidence>
<dbReference type="InterPro" id="IPR003439">
    <property type="entry name" value="ABC_transporter-like_ATP-bd"/>
</dbReference>
<reference evidence="7 8" key="1">
    <citation type="submission" date="2019-02" db="EMBL/GenBank/DDBJ databases">
        <title>Deep-cultivation of Planctomycetes and their phenomic and genomic characterization uncovers novel biology.</title>
        <authorList>
            <person name="Wiegand S."/>
            <person name="Jogler M."/>
            <person name="Boedeker C."/>
            <person name="Pinto D."/>
            <person name="Vollmers J."/>
            <person name="Rivas-Marin E."/>
            <person name="Kohn T."/>
            <person name="Peeters S.H."/>
            <person name="Heuer A."/>
            <person name="Rast P."/>
            <person name="Oberbeckmann S."/>
            <person name="Bunk B."/>
            <person name="Jeske O."/>
            <person name="Meyerdierks A."/>
            <person name="Storesund J.E."/>
            <person name="Kallscheuer N."/>
            <person name="Luecker S."/>
            <person name="Lage O.M."/>
            <person name="Pohl T."/>
            <person name="Merkel B.J."/>
            <person name="Hornburger P."/>
            <person name="Mueller R.-W."/>
            <person name="Bruemmer F."/>
            <person name="Labrenz M."/>
            <person name="Spormann A.M."/>
            <person name="Op Den Camp H."/>
            <person name="Overmann J."/>
            <person name="Amann R."/>
            <person name="Jetten M.S.M."/>
            <person name="Mascher T."/>
            <person name="Medema M.H."/>
            <person name="Devos D.P."/>
            <person name="Kaster A.-K."/>
            <person name="Ovreas L."/>
            <person name="Rohde M."/>
            <person name="Galperin M.Y."/>
            <person name="Jogler C."/>
        </authorList>
    </citation>
    <scope>NUCLEOTIDE SEQUENCE [LARGE SCALE GENOMIC DNA]</scope>
    <source>
        <strain evidence="7 8">Pla100</strain>
    </source>
</reference>
<dbReference type="InterPro" id="IPR003593">
    <property type="entry name" value="AAA+_ATPase"/>
</dbReference>